<dbReference type="GO" id="GO:0008081">
    <property type="term" value="F:phosphoric diester hydrolase activity"/>
    <property type="evidence" value="ECO:0007669"/>
    <property type="project" value="InterPro"/>
</dbReference>
<proteinExistence type="predicted"/>
<dbReference type="Pfam" id="PF10110">
    <property type="entry name" value="GPDPase_memb"/>
    <property type="match status" value="1"/>
</dbReference>
<keyword evidence="1" id="KW-1133">Transmembrane helix</keyword>
<feature type="transmembrane region" description="Helical" evidence="1">
    <location>
        <begin position="169"/>
        <end position="193"/>
    </location>
</feature>
<dbReference type="PANTHER" id="PTHR46211:SF8">
    <property type="entry name" value="PHOSPHODIESTERASE"/>
    <property type="match status" value="1"/>
</dbReference>
<dbReference type="Gene3D" id="3.20.20.190">
    <property type="entry name" value="Phosphatidylinositol (PI) phosphodiesterase"/>
    <property type="match status" value="1"/>
</dbReference>
<feature type="transmembrane region" description="Helical" evidence="1">
    <location>
        <begin position="214"/>
        <end position="247"/>
    </location>
</feature>
<comment type="caution">
    <text evidence="3">The sequence shown here is derived from an EMBL/GenBank/DDBJ whole genome shotgun (WGS) entry which is preliminary data.</text>
</comment>
<dbReference type="PANTHER" id="PTHR46211">
    <property type="entry name" value="GLYCEROPHOSPHORYL DIESTER PHOSPHODIESTERASE"/>
    <property type="match status" value="1"/>
</dbReference>
<gene>
    <name evidence="3" type="ORF">EII11_02940</name>
</gene>
<dbReference type="SUPFAM" id="SSF51695">
    <property type="entry name" value="PLC-like phosphodiesterases"/>
    <property type="match status" value="1"/>
</dbReference>
<reference evidence="3 4" key="1">
    <citation type="submission" date="2018-11" db="EMBL/GenBank/DDBJ databases">
        <title>Genomes From Bacteria Associated with the Canine Oral Cavity: a Test Case for Automated Genome-Based Taxonomic Assignment.</title>
        <authorList>
            <person name="Coil D.A."/>
            <person name="Jospin G."/>
            <person name="Darling A.E."/>
            <person name="Wallis C."/>
            <person name="Davis I.J."/>
            <person name="Harris S."/>
            <person name="Eisen J.A."/>
            <person name="Holcombe L.J."/>
            <person name="O'Flynn C."/>
        </authorList>
    </citation>
    <scope>NUCLEOTIDE SEQUENCE [LARGE SCALE GENOMIC DNA]</scope>
    <source>
        <strain evidence="3 4">OH770</strain>
    </source>
</reference>
<dbReference type="InterPro" id="IPR017946">
    <property type="entry name" value="PLC-like_Pdiesterase_TIM-brl"/>
</dbReference>
<dbReference type="InterPro" id="IPR030395">
    <property type="entry name" value="GP_PDE_dom"/>
</dbReference>
<dbReference type="GO" id="GO:0006629">
    <property type="term" value="P:lipid metabolic process"/>
    <property type="evidence" value="ECO:0007669"/>
    <property type="project" value="InterPro"/>
</dbReference>
<dbReference type="EMBL" id="RQZF01000002">
    <property type="protein sequence ID" value="RRC95838.1"/>
    <property type="molecule type" value="Genomic_DNA"/>
</dbReference>
<sequence>MEQRRRSAFGQLRQAAPSLIKYQIVTKAVQSLILFPLFWFTTQQLLNWRGLPSLTNANIGAFLLSIQGALFILLVLVILLTTWLMEIGGFLTLSARAIKGKKDTSYHHVLWANLKTTPELLGPGLVLIVFIVGVALPLAGTSLNISFLTDVRIPNFITSVIYSTPLYLAAYWTVLALLQILAFFAVFTFHFMILGGMKTGRALASSFRMVGENFWRFLGFMLWVNFVLFALALAIILAAITSIVALSQLLPATPYWEGFVGMLAVITLSALVTLLLFIATPYELFFITQRYYTYLERQATKNGNELAAYLSQRLPHAPEKTTPSLLDRILRRRLLLSGLTAAALVASAAVMAYAASFVTQAPQIALVGHRGGPSEAAIENSMEAIEYSIDQGAHYVEVDIQRTKDGHYILNHDNTFARLAGDKRASTDMTLQETQSLDLGATSNGRFTQVRVPSLDELLDATKGRIGIFLELKGATADHRMVDDAVAAIKARDMLSDVVLMSLDYDIITYIESTYPEVTSGYTYFLAVGNTESLIGDYLILEEDAASRTLIDRIHAAGKKAAIWTLNTEDSMRKFVNWPVDAVITDYPEQWQEIARQRQEASPVDVMIEEFLE</sequence>
<organism evidence="3 4">
    <name type="scientific">Schaalia canis</name>
    <dbReference type="NCBI Taxonomy" id="100469"/>
    <lineage>
        <taxon>Bacteria</taxon>
        <taxon>Bacillati</taxon>
        <taxon>Actinomycetota</taxon>
        <taxon>Actinomycetes</taxon>
        <taxon>Actinomycetales</taxon>
        <taxon>Actinomycetaceae</taxon>
        <taxon>Schaalia</taxon>
    </lineage>
</organism>
<evidence type="ECO:0000313" key="4">
    <source>
        <dbReference type="Proteomes" id="UP000280444"/>
    </source>
</evidence>
<keyword evidence="1" id="KW-0472">Membrane</keyword>
<name>A0A3P1SFA5_9ACTO</name>
<evidence type="ECO:0000313" key="3">
    <source>
        <dbReference type="EMBL" id="RRC95838.1"/>
    </source>
</evidence>
<feature type="domain" description="GP-PDE" evidence="2">
    <location>
        <begin position="364"/>
        <end position="595"/>
    </location>
</feature>
<dbReference type="InterPro" id="IPR018476">
    <property type="entry name" value="GlyceroP-diester-Pdiesterase_M"/>
</dbReference>
<evidence type="ECO:0000256" key="1">
    <source>
        <dbReference type="SAM" id="Phobius"/>
    </source>
</evidence>
<dbReference type="Proteomes" id="UP000280444">
    <property type="component" value="Unassembled WGS sequence"/>
</dbReference>
<dbReference type="Pfam" id="PF03009">
    <property type="entry name" value="GDPD"/>
    <property type="match status" value="1"/>
</dbReference>
<feature type="transmembrane region" description="Helical" evidence="1">
    <location>
        <begin position="334"/>
        <end position="355"/>
    </location>
</feature>
<feature type="transmembrane region" description="Helical" evidence="1">
    <location>
        <begin position="125"/>
        <end position="149"/>
    </location>
</feature>
<protein>
    <recommendedName>
        <fullName evidence="2">GP-PDE domain-containing protein</fullName>
    </recommendedName>
</protein>
<feature type="transmembrane region" description="Helical" evidence="1">
    <location>
        <begin position="59"/>
        <end position="84"/>
    </location>
</feature>
<evidence type="ECO:0000259" key="2">
    <source>
        <dbReference type="PROSITE" id="PS51704"/>
    </source>
</evidence>
<feature type="transmembrane region" description="Helical" evidence="1">
    <location>
        <begin position="259"/>
        <end position="280"/>
    </location>
</feature>
<dbReference type="OrthoDB" id="5241788at2"/>
<dbReference type="AlphaFoldDB" id="A0A3P1SFA5"/>
<keyword evidence="1" id="KW-0812">Transmembrane</keyword>
<accession>A0A3P1SFA5</accession>
<dbReference type="RefSeq" id="WP_124868473.1">
    <property type="nucleotide sequence ID" value="NZ_RQZF01000002.1"/>
</dbReference>
<dbReference type="PROSITE" id="PS51704">
    <property type="entry name" value="GP_PDE"/>
    <property type="match status" value="1"/>
</dbReference>
<keyword evidence="4" id="KW-1185">Reference proteome</keyword>